<dbReference type="EMBL" id="JAAQPH010000017">
    <property type="protein sequence ID" value="NIA70988.1"/>
    <property type="molecule type" value="Genomic_DNA"/>
</dbReference>
<gene>
    <name evidence="1" type="ORF">HBA54_20520</name>
</gene>
<evidence type="ECO:0000313" key="2">
    <source>
        <dbReference type="Proteomes" id="UP000761264"/>
    </source>
</evidence>
<protein>
    <submittedName>
        <fullName evidence="1">Uncharacterized protein</fullName>
    </submittedName>
</protein>
<reference evidence="1" key="1">
    <citation type="submission" date="2020-03" db="EMBL/GenBank/DDBJ databases">
        <title>Genome of Pelagibius litoralis DSM 21314T.</title>
        <authorList>
            <person name="Wang G."/>
        </authorList>
    </citation>
    <scope>NUCLEOTIDE SEQUENCE</scope>
    <source>
        <strain evidence="1">DSM 21314</strain>
    </source>
</reference>
<evidence type="ECO:0000313" key="1">
    <source>
        <dbReference type="EMBL" id="NIA70988.1"/>
    </source>
</evidence>
<comment type="caution">
    <text evidence="1">The sequence shown here is derived from an EMBL/GenBank/DDBJ whole genome shotgun (WGS) entry which is preliminary data.</text>
</comment>
<name>A0A967F0X2_9PROT</name>
<dbReference type="RefSeq" id="WP_167228140.1">
    <property type="nucleotide sequence ID" value="NZ_JAAQPH010000017.1"/>
</dbReference>
<sequence length="289" mass="32441">MNDVLSPLLTSLLFGIDEAGDRESVRRYAFQWIDEDRFLGLLGDYLRRQEPFDIDMLESLAAHSIELIDEKGVFACVSAAAFQYDKAANLQLIDKVFMPAISYLTDNQKYNWIDYTLGVSNGVLVTALTETQAQRLLYSFVGVSEVGYQEDTLLAVVAERFPGLALDFFEARIQRELDGSGLHFDPIPFSLHTLRGPLSAHPQLVIATARRWFERERTNHEYRGGRLLCNVFPALAEIAVLLARRRALMRACSAAGQSPSAINCNRWSWLSFNNKKGAETASSGLPTRK</sequence>
<dbReference type="AlphaFoldDB" id="A0A967F0X2"/>
<organism evidence="1 2">
    <name type="scientific">Pelagibius litoralis</name>
    <dbReference type="NCBI Taxonomy" id="374515"/>
    <lineage>
        <taxon>Bacteria</taxon>
        <taxon>Pseudomonadati</taxon>
        <taxon>Pseudomonadota</taxon>
        <taxon>Alphaproteobacteria</taxon>
        <taxon>Rhodospirillales</taxon>
        <taxon>Rhodovibrionaceae</taxon>
        <taxon>Pelagibius</taxon>
    </lineage>
</organism>
<proteinExistence type="predicted"/>
<dbReference type="Proteomes" id="UP000761264">
    <property type="component" value="Unassembled WGS sequence"/>
</dbReference>
<keyword evidence="2" id="KW-1185">Reference proteome</keyword>
<accession>A0A967F0X2</accession>